<reference evidence="1 2" key="1">
    <citation type="journal article" date="2014" name="FEMS Microbiol. Lett.">
        <title>Draft genome sequences of three Holospora species (Holospora obtusa, Holospora undulata, and Holospora elegans), endonuclear symbiotic bacteria of the ciliate Paramecium caudatum.</title>
        <authorList>
            <person name="Dohra H."/>
            <person name="Tanaka K."/>
            <person name="Suzuki T."/>
            <person name="Fujishima M."/>
            <person name="Suzuki H."/>
        </authorList>
    </citation>
    <scope>NUCLEOTIDE SEQUENCE [LARGE SCALE GENOMIC DNA]</scope>
    <source>
        <strain evidence="1 2">F1</strain>
    </source>
</reference>
<proteinExistence type="predicted"/>
<accession>W6TD78</accession>
<dbReference type="EMBL" id="AWTR02000078">
    <property type="protein sequence ID" value="ETZ06898.1"/>
    <property type="molecule type" value="Genomic_DNA"/>
</dbReference>
<gene>
    <name evidence="1" type="ORF">P618_200934</name>
</gene>
<dbReference type="Pfam" id="PF05494">
    <property type="entry name" value="MlaC"/>
    <property type="match status" value="1"/>
</dbReference>
<dbReference type="Gene3D" id="3.10.450.710">
    <property type="entry name" value="Tgt2/MlaC"/>
    <property type="match status" value="1"/>
</dbReference>
<protein>
    <submittedName>
        <fullName evidence="1">Hopanoid biosynthesis associated membrane protein HpnM</fullName>
    </submittedName>
</protein>
<dbReference type="STRING" id="1399147.P618_200934"/>
<evidence type="ECO:0000313" key="2">
    <source>
        <dbReference type="Proteomes" id="UP000019112"/>
    </source>
</evidence>
<evidence type="ECO:0000313" key="1">
    <source>
        <dbReference type="EMBL" id="ETZ06898.1"/>
    </source>
</evidence>
<dbReference type="RefSeq" id="WP_021827174.1">
    <property type="nucleotide sequence ID" value="NZ_AWTR02000078.1"/>
</dbReference>
<dbReference type="Proteomes" id="UP000019112">
    <property type="component" value="Unassembled WGS sequence"/>
</dbReference>
<organism evidence="1 2">
    <name type="scientific">Holospora obtusa F1</name>
    <dbReference type="NCBI Taxonomy" id="1399147"/>
    <lineage>
        <taxon>Bacteria</taxon>
        <taxon>Pseudomonadati</taxon>
        <taxon>Pseudomonadota</taxon>
        <taxon>Alphaproteobacteria</taxon>
        <taxon>Holosporales</taxon>
        <taxon>Holosporaceae</taxon>
        <taxon>Holospora</taxon>
    </lineage>
</organism>
<keyword evidence="2" id="KW-1185">Reference proteome</keyword>
<dbReference type="InterPro" id="IPR008869">
    <property type="entry name" value="MlaC/ttg2D"/>
</dbReference>
<dbReference type="InterPro" id="IPR042245">
    <property type="entry name" value="Tgt2/MlaC_sf"/>
</dbReference>
<name>W6TD78_HOLOB</name>
<comment type="caution">
    <text evidence="1">The sequence shown here is derived from an EMBL/GenBank/DDBJ whole genome shotgun (WGS) entry which is preliminary data.</text>
</comment>
<dbReference type="AlphaFoldDB" id="W6TD78"/>
<sequence>MYRFSVFFIFCSSFVHIPWVNAHKEQQSALDTENVKATAISCVQKFGTQLVQFLSDHASFSDIHDLIQKTFDMKKMAQRCCPVKYKTLSQDQKSLYEERFIESVCRAYYNILKKYYTPKGNLEDHFKVDAHKSRCYPGREGMSCTVVTDVFASNGARISVKWLVRNSSEDEGKIANFSVEGTDMVAATKRDMKSLFKQKCGSNFKEFLEKIVESDHTAS</sequence>
<dbReference type="OrthoDB" id="8479159at2"/>